<accession>A0A1G9NYJ9</accession>
<dbReference type="InterPro" id="IPR037069">
    <property type="entry name" value="AcylCoA_DH/ox_N_sf"/>
</dbReference>
<dbReference type="GO" id="GO:0016712">
    <property type="term" value="F:oxidoreductase activity, acting on paired donors, with incorporation or reduction of molecular oxygen, reduced flavin or flavoprotein as one donor, and incorporation of one atom of oxygen"/>
    <property type="evidence" value="ECO:0007669"/>
    <property type="project" value="TreeGrafter"/>
</dbReference>
<dbReference type="STRING" id="1527607.SAMN05428957_10171"/>
<feature type="domain" description="Acyl-CoA dehydrogenase/oxidase N-terminal" evidence="3">
    <location>
        <begin position="47"/>
        <end position="133"/>
    </location>
</feature>
<dbReference type="PANTHER" id="PTHR48083:SF19">
    <property type="entry name" value="FLAVIN-DEPENDENT MONOOXYGENASE, OXYGENASE SUBUNIT HSAA"/>
    <property type="match status" value="1"/>
</dbReference>
<dbReference type="GO" id="GO:0050660">
    <property type="term" value="F:flavin adenine dinucleotide binding"/>
    <property type="evidence" value="ECO:0007669"/>
    <property type="project" value="InterPro"/>
</dbReference>
<keyword evidence="5" id="KW-0503">Monooxygenase</keyword>
<dbReference type="InterPro" id="IPR009100">
    <property type="entry name" value="AcylCoA_DH/oxidase_NM_dom_sf"/>
</dbReference>
<keyword evidence="1" id="KW-0560">Oxidoreductase</keyword>
<keyword evidence="6" id="KW-1185">Reference proteome</keyword>
<dbReference type="InterPro" id="IPR050741">
    <property type="entry name" value="Acyl-CoA_dehydrogenase"/>
</dbReference>
<dbReference type="PANTHER" id="PTHR48083">
    <property type="entry name" value="MEDIUM-CHAIN SPECIFIC ACYL-COA DEHYDROGENASE, MITOCHONDRIAL-RELATED"/>
    <property type="match status" value="1"/>
</dbReference>
<evidence type="ECO:0000256" key="1">
    <source>
        <dbReference type="ARBA" id="ARBA00023002"/>
    </source>
</evidence>
<evidence type="ECO:0000259" key="3">
    <source>
        <dbReference type="Pfam" id="PF02771"/>
    </source>
</evidence>
<dbReference type="SUPFAM" id="SSF47203">
    <property type="entry name" value="Acyl-CoA dehydrogenase C-terminal domain-like"/>
    <property type="match status" value="1"/>
</dbReference>
<dbReference type="GO" id="GO:0005737">
    <property type="term" value="C:cytoplasm"/>
    <property type="evidence" value="ECO:0007669"/>
    <property type="project" value="TreeGrafter"/>
</dbReference>
<evidence type="ECO:0000259" key="4">
    <source>
        <dbReference type="Pfam" id="PF08028"/>
    </source>
</evidence>
<dbReference type="InterPro" id="IPR036250">
    <property type="entry name" value="AcylCo_DH-like_C"/>
</dbReference>
<dbReference type="InterPro" id="IPR013786">
    <property type="entry name" value="AcylCoA_DH/ox_N"/>
</dbReference>
<dbReference type="InterPro" id="IPR046373">
    <property type="entry name" value="Acyl-CoA_Oxase/DH_mid-dom_sf"/>
</dbReference>
<feature type="domain" description="Acyl-CoA dehydrogenase C-terminal" evidence="4">
    <location>
        <begin position="269"/>
        <end position="397"/>
    </location>
</feature>
<name>A0A1G9NYJ9_9BURK</name>
<dbReference type="PIRSF" id="PIRSF016578">
    <property type="entry name" value="HsaA"/>
    <property type="match status" value="1"/>
</dbReference>
<sequence>MSATTESQVMTDAMDVIERAKAQAQTHSYLTPEAVDVIERAKAMIPRLAARAQQADRDGCIPDETIQEMAEAGLFRVLQPKRWGGYEMDPRVFYAVQMELAKGCMSTAWIYGVVGVHPWQLGLFPDQAQQDVWGRDSGTRIASTYMPTGKAESVEGGYRFSGRWSFSTGSKHCDWVFLGGLLPKKDGSGALEHVTFLLPKSDYRIEDNWDVLGLRGTGSHDIVVDNVFVPEHRTQRTNDHSDAGCPGRAENTGWLFRIPFTHVFQRAVSTACLGALEGAIENFKGRAAGHVGKHGNKMAEDPNAQTAVTEATIALDQLKLVLFRNYARIVEAAKTGIQLPLEERLLQRAQASYVPKLTGYHANELLRACAASGTFKNNPLERVFRDIHQGRTHIANNTDAYVRAYGAHVLGIPNQEPFV</sequence>
<reference evidence="6" key="1">
    <citation type="submission" date="2016-10" db="EMBL/GenBank/DDBJ databases">
        <authorList>
            <person name="Varghese N."/>
            <person name="Submissions S."/>
        </authorList>
    </citation>
    <scope>NUCLEOTIDE SEQUENCE [LARGE SCALE GENOMIC DNA]</scope>
    <source>
        <strain evidence="6">EPL6</strain>
    </source>
</reference>
<dbReference type="GO" id="GO:0033539">
    <property type="term" value="P:fatty acid beta-oxidation using acyl-CoA dehydrogenase"/>
    <property type="evidence" value="ECO:0007669"/>
    <property type="project" value="TreeGrafter"/>
</dbReference>
<dbReference type="InterPro" id="IPR013107">
    <property type="entry name" value="Acyl-CoA_DH_C"/>
</dbReference>
<dbReference type="Gene3D" id="1.10.540.10">
    <property type="entry name" value="Acyl-CoA dehydrogenase/oxidase, N-terminal domain"/>
    <property type="match status" value="1"/>
</dbReference>
<dbReference type="GO" id="GO:0003995">
    <property type="term" value="F:acyl-CoA dehydrogenase activity"/>
    <property type="evidence" value="ECO:0007669"/>
    <property type="project" value="TreeGrafter"/>
</dbReference>
<dbReference type="Pfam" id="PF08028">
    <property type="entry name" value="Acyl-CoA_dh_2"/>
    <property type="match status" value="1"/>
</dbReference>
<protein>
    <submittedName>
        <fullName evidence="5">3-hydroxy-9,10-secoandrosta-1,3,5(10)-triene-9,17-dione monooxygenase</fullName>
    </submittedName>
</protein>
<dbReference type="Pfam" id="PF02771">
    <property type="entry name" value="Acyl-CoA_dh_N"/>
    <property type="match status" value="1"/>
</dbReference>
<evidence type="ECO:0000313" key="6">
    <source>
        <dbReference type="Proteomes" id="UP000198552"/>
    </source>
</evidence>
<dbReference type="Proteomes" id="UP000198552">
    <property type="component" value="Unassembled WGS sequence"/>
</dbReference>
<proteinExistence type="inferred from homology"/>
<comment type="similarity">
    <text evidence="2">Belongs to the HpaH/HsaA monooxygenase family.</text>
</comment>
<dbReference type="SUPFAM" id="SSF56645">
    <property type="entry name" value="Acyl-CoA dehydrogenase NM domain-like"/>
    <property type="match status" value="1"/>
</dbReference>
<evidence type="ECO:0000313" key="5">
    <source>
        <dbReference type="EMBL" id="SDL91460.1"/>
    </source>
</evidence>
<dbReference type="Gene3D" id="2.40.110.10">
    <property type="entry name" value="Butyryl-CoA Dehydrogenase, subunit A, domain 2"/>
    <property type="match status" value="1"/>
</dbReference>
<gene>
    <name evidence="5" type="ORF">SAMN05428957_10171</name>
</gene>
<organism evidence="5 6">
    <name type="scientific">Oryzisolibacter propanilivorax</name>
    <dbReference type="NCBI Taxonomy" id="1527607"/>
    <lineage>
        <taxon>Bacteria</taxon>
        <taxon>Pseudomonadati</taxon>
        <taxon>Pseudomonadota</taxon>
        <taxon>Betaproteobacteria</taxon>
        <taxon>Burkholderiales</taxon>
        <taxon>Comamonadaceae</taxon>
        <taxon>Oryzisolibacter</taxon>
    </lineage>
</organism>
<dbReference type="AlphaFoldDB" id="A0A1G9NYJ9"/>
<dbReference type="Gene3D" id="1.20.140.10">
    <property type="entry name" value="Butyryl-CoA Dehydrogenase, subunit A, domain 3"/>
    <property type="match status" value="1"/>
</dbReference>
<evidence type="ECO:0000256" key="2">
    <source>
        <dbReference type="ARBA" id="ARBA00049661"/>
    </source>
</evidence>
<dbReference type="EMBL" id="FNHP01000001">
    <property type="protein sequence ID" value="SDL91460.1"/>
    <property type="molecule type" value="Genomic_DNA"/>
</dbReference>